<dbReference type="EMBL" id="JAGIYQ010000008">
    <property type="protein sequence ID" value="MBP0726002.1"/>
    <property type="molecule type" value="Genomic_DNA"/>
</dbReference>
<dbReference type="AlphaFoldDB" id="A0A940SHB0"/>
<gene>
    <name evidence="3" type="ORF">J5Y03_12545</name>
</gene>
<evidence type="ECO:0000313" key="4">
    <source>
        <dbReference type="Proteomes" id="UP000682134"/>
    </source>
</evidence>
<sequence>MNYLTFGIGVNSLKPNISIFNALIRITIGFTILAYASSKLTRRNCNFSVLFLVIMSAMRIGEGILRFCPMTALCKRCMVMMDKSEDDIEEIVQPS</sequence>
<reference evidence="3" key="1">
    <citation type="submission" date="2021-04" db="EMBL/GenBank/DDBJ databases">
        <title>Genome seq and assembly of Bacillus sp.</title>
        <authorList>
            <person name="Chhetri G."/>
        </authorList>
    </citation>
    <scope>NUCLEOTIDE SEQUENCE</scope>
    <source>
        <strain evidence="3">RG28</strain>
    </source>
</reference>
<feature type="transmembrane region" description="Helical" evidence="1">
    <location>
        <begin position="17"/>
        <end position="35"/>
    </location>
</feature>
<feature type="domain" description="Inner membrane protein YgaP-like transmembrane" evidence="2">
    <location>
        <begin position="14"/>
        <end position="73"/>
    </location>
</feature>
<keyword evidence="4" id="KW-1185">Reference proteome</keyword>
<keyword evidence="1" id="KW-1133">Transmembrane helix</keyword>
<evidence type="ECO:0000259" key="2">
    <source>
        <dbReference type="Pfam" id="PF11127"/>
    </source>
</evidence>
<comment type="caution">
    <text evidence="3">The sequence shown here is derived from an EMBL/GenBank/DDBJ whole genome shotgun (WGS) entry which is preliminary data.</text>
</comment>
<protein>
    <submittedName>
        <fullName evidence="3">DUF2892 domain-containing protein</fullName>
    </submittedName>
</protein>
<keyword evidence="1" id="KW-0472">Membrane</keyword>
<dbReference type="Pfam" id="PF11127">
    <property type="entry name" value="YgaP-like_TM"/>
    <property type="match status" value="1"/>
</dbReference>
<dbReference type="InterPro" id="IPR021309">
    <property type="entry name" value="YgaP-like_TM"/>
</dbReference>
<evidence type="ECO:0000256" key="1">
    <source>
        <dbReference type="SAM" id="Phobius"/>
    </source>
</evidence>
<proteinExistence type="predicted"/>
<name>A0A940SHB0_9BACI</name>
<feature type="transmembrane region" description="Helical" evidence="1">
    <location>
        <begin position="47"/>
        <end position="67"/>
    </location>
</feature>
<organism evidence="3 4">
    <name type="scientific">Gottfriedia endophytica</name>
    <dbReference type="NCBI Taxonomy" id="2820819"/>
    <lineage>
        <taxon>Bacteria</taxon>
        <taxon>Bacillati</taxon>
        <taxon>Bacillota</taxon>
        <taxon>Bacilli</taxon>
        <taxon>Bacillales</taxon>
        <taxon>Bacillaceae</taxon>
        <taxon>Gottfriedia</taxon>
    </lineage>
</organism>
<accession>A0A940SHB0</accession>
<keyword evidence="1" id="KW-0812">Transmembrane</keyword>
<dbReference type="Proteomes" id="UP000682134">
    <property type="component" value="Unassembled WGS sequence"/>
</dbReference>
<evidence type="ECO:0000313" key="3">
    <source>
        <dbReference type="EMBL" id="MBP0726002.1"/>
    </source>
</evidence>